<accession>A0A543KLW1</accession>
<proteinExistence type="predicted"/>
<dbReference type="Proteomes" id="UP000315133">
    <property type="component" value="Unassembled WGS sequence"/>
</dbReference>
<dbReference type="EMBL" id="VFPU01000001">
    <property type="protein sequence ID" value="TQM96024.1"/>
    <property type="molecule type" value="Genomic_DNA"/>
</dbReference>
<reference evidence="1 2" key="1">
    <citation type="submission" date="2019-06" db="EMBL/GenBank/DDBJ databases">
        <title>Sequencing the genomes of 1000 actinobacteria strains.</title>
        <authorList>
            <person name="Klenk H.-P."/>
        </authorList>
    </citation>
    <scope>NUCLEOTIDE SEQUENCE [LARGE SCALE GENOMIC DNA]</scope>
    <source>
        <strain evidence="1 2">DSM 12362</strain>
    </source>
</reference>
<dbReference type="CDD" id="cd07067">
    <property type="entry name" value="HP_PGM_like"/>
    <property type="match status" value="1"/>
</dbReference>
<evidence type="ECO:0000313" key="2">
    <source>
        <dbReference type="Proteomes" id="UP000315133"/>
    </source>
</evidence>
<dbReference type="Pfam" id="PF00300">
    <property type="entry name" value="His_Phos_1"/>
    <property type="match status" value="1"/>
</dbReference>
<dbReference type="SMART" id="SM00855">
    <property type="entry name" value="PGAM"/>
    <property type="match status" value="1"/>
</dbReference>
<dbReference type="OrthoDB" id="9810154at2"/>
<protein>
    <submittedName>
        <fullName evidence="1">Phosphohistidine phosphatase</fullName>
    </submittedName>
</protein>
<sequence>MTRTLVVIRHAKAEQGHPQGDVARELAPRGRADAEELGRWLAGEALVPDLVLSSPAARTRQTTAHALTGADADDVEVWGGRGLYDGGAQRVLEAVREVPEESSVVWLVGHQPVMGIVAAGLADEDASDPDALAALDEGFPTATCAVLTTEEAWADLGPGDARLVAVRTARA</sequence>
<dbReference type="SUPFAM" id="SSF53254">
    <property type="entry name" value="Phosphoglycerate mutase-like"/>
    <property type="match status" value="1"/>
</dbReference>
<dbReference type="InterPro" id="IPR013078">
    <property type="entry name" value="His_Pase_superF_clade-1"/>
</dbReference>
<gene>
    <name evidence="1" type="ORF">FB476_0877</name>
</gene>
<comment type="caution">
    <text evidence="1">The sequence shown here is derived from an EMBL/GenBank/DDBJ whole genome shotgun (WGS) entry which is preliminary data.</text>
</comment>
<evidence type="ECO:0000313" key="1">
    <source>
        <dbReference type="EMBL" id="TQM96024.1"/>
    </source>
</evidence>
<dbReference type="Gene3D" id="3.40.50.1240">
    <property type="entry name" value="Phosphoglycerate mutase-like"/>
    <property type="match status" value="1"/>
</dbReference>
<name>A0A543KLW1_9MICO</name>
<organism evidence="1 2">
    <name type="scientific">Ornithinimicrobium humiphilum</name>
    <dbReference type="NCBI Taxonomy" id="125288"/>
    <lineage>
        <taxon>Bacteria</taxon>
        <taxon>Bacillati</taxon>
        <taxon>Actinomycetota</taxon>
        <taxon>Actinomycetes</taxon>
        <taxon>Micrococcales</taxon>
        <taxon>Ornithinimicrobiaceae</taxon>
        <taxon>Ornithinimicrobium</taxon>
    </lineage>
</organism>
<dbReference type="AlphaFoldDB" id="A0A543KLW1"/>
<dbReference type="InterPro" id="IPR029033">
    <property type="entry name" value="His_PPase_superfam"/>
</dbReference>
<keyword evidence="2" id="KW-1185">Reference proteome</keyword>
<dbReference type="RefSeq" id="WP_141817700.1">
    <property type="nucleotide sequence ID" value="NZ_BAAAIL010000003.1"/>
</dbReference>